<evidence type="ECO:0008006" key="4">
    <source>
        <dbReference type="Google" id="ProtNLM"/>
    </source>
</evidence>
<feature type="transmembrane region" description="Helical" evidence="1">
    <location>
        <begin position="192"/>
        <end position="210"/>
    </location>
</feature>
<accession>A0A2N9L786</accession>
<reference evidence="3" key="1">
    <citation type="submission" date="2018-02" db="EMBL/GenBank/DDBJ databases">
        <authorList>
            <person name="Hausmann B."/>
        </authorList>
    </citation>
    <scope>NUCLEOTIDE SEQUENCE [LARGE SCALE GENOMIC DNA]</scope>
    <source>
        <strain evidence="3">Peat soil MAG SbA5</strain>
    </source>
</reference>
<name>A0A2N9L786_9BACT</name>
<keyword evidence="1" id="KW-0472">Membrane</keyword>
<organism evidence="2 3">
    <name type="scientific">Candidatus Sulfuritelmatomonas gaucii</name>
    <dbReference type="NCBI Taxonomy" id="2043161"/>
    <lineage>
        <taxon>Bacteria</taxon>
        <taxon>Pseudomonadati</taxon>
        <taxon>Acidobacteriota</taxon>
        <taxon>Terriglobia</taxon>
        <taxon>Terriglobales</taxon>
        <taxon>Acidobacteriaceae</taxon>
        <taxon>Candidatus Sulfuritelmatomonas</taxon>
    </lineage>
</organism>
<keyword evidence="1" id="KW-1133">Transmembrane helix</keyword>
<dbReference type="AlphaFoldDB" id="A0A2N9L786"/>
<evidence type="ECO:0000313" key="2">
    <source>
        <dbReference type="EMBL" id="SPE19139.1"/>
    </source>
</evidence>
<proteinExistence type="predicted"/>
<dbReference type="EMBL" id="OKRB01000077">
    <property type="protein sequence ID" value="SPE19139.1"/>
    <property type="molecule type" value="Genomic_DNA"/>
</dbReference>
<gene>
    <name evidence="2" type="ORF">SBA5_210003</name>
</gene>
<dbReference type="Proteomes" id="UP000239735">
    <property type="component" value="Unassembled WGS sequence"/>
</dbReference>
<evidence type="ECO:0000256" key="1">
    <source>
        <dbReference type="SAM" id="Phobius"/>
    </source>
</evidence>
<evidence type="ECO:0000313" key="3">
    <source>
        <dbReference type="Proteomes" id="UP000239735"/>
    </source>
</evidence>
<keyword evidence="1" id="KW-0812">Transmembrane</keyword>
<sequence length="447" mass="49230">MITRMRALFRVSQAQSDRGGAAMNANQVHEAGPIAHSPNMAFSPGTELEKEQARNQLKRILASPAFHNSKRYAAVLKFIVEQTLGGYGDRLKERTIGIEVFDRPPDYDTATDHAVRSAVAEVRKRLAQYYLGNAEGELRIEILPGSYMPQFRWPEEKAYLSPGFPQFSGDQSGVAAALSDSAHGSRSSWARLFWIVAAVVVLAGAAVAYLDVARADDPLTAFWKPMLSSRTPILLCIGNVEGGQQTPTDIPSLSPVLTLREFHNSPFSTVNVYDSFTLAKFAGLLQANGKKVRFESQSDATFTDLQSGPTILVGLLNNSWTERLMPKLRFTVEEPTPDKVIIRDRENLSKSDWSIDYSIPYLDATKDYALVLRMVDPKTEQPVVVDAGITVFGTSAAGDFLTNPNELKKLAAIAPPGWEKKNMEIVLSTDVIRGRHGPATIVATNFW</sequence>
<protein>
    <recommendedName>
        <fullName evidence="4">Adenylate cyclase</fullName>
    </recommendedName>
</protein>